<protein>
    <recommendedName>
        <fullName evidence="3">DUF1877 family protein</fullName>
    </recommendedName>
</protein>
<evidence type="ECO:0008006" key="3">
    <source>
        <dbReference type="Google" id="ProtNLM"/>
    </source>
</evidence>
<comment type="caution">
    <text evidence="1">The sequence shown here is derived from an EMBL/GenBank/DDBJ whole genome shotgun (WGS) entry which is preliminary data.</text>
</comment>
<accession>A0A7W0CL80</accession>
<proteinExistence type="predicted"/>
<organism evidence="1 2">
    <name type="scientific">Nonomuraea soli</name>
    <dbReference type="NCBI Taxonomy" id="1032476"/>
    <lineage>
        <taxon>Bacteria</taxon>
        <taxon>Bacillati</taxon>
        <taxon>Actinomycetota</taxon>
        <taxon>Actinomycetes</taxon>
        <taxon>Streptosporangiales</taxon>
        <taxon>Streptosporangiaceae</taxon>
        <taxon>Nonomuraea</taxon>
    </lineage>
</organism>
<evidence type="ECO:0000313" key="1">
    <source>
        <dbReference type="EMBL" id="MBA2893114.1"/>
    </source>
</evidence>
<sequence length="130" mass="14255">MGVLVDYFLIDSDQAAERILASGPAGARLPYLDCKGWLDDPDDLAAELSGRDPSEFGRCLPVADDEESSGVDRVPDEVVAALAAVDDSRLREYADDELLADYERERVTGLRDLAREAVSLGQGMYRWTCV</sequence>
<gene>
    <name evidence="1" type="ORF">HNR30_004468</name>
</gene>
<evidence type="ECO:0000313" key="2">
    <source>
        <dbReference type="Proteomes" id="UP000530928"/>
    </source>
</evidence>
<dbReference type="RefSeq" id="WP_181611810.1">
    <property type="nucleotide sequence ID" value="NZ_BAABAM010000003.1"/>
</dbReference>
<dbReference type="AlphaFoldDB" id="A0A7W0CL80"/>
<dbReference type="EMBL" id="JACDUR010000004">
    <property type="protein sequence ID" value="MBA2893114.1"/>
    <property type="molecule type" value="Genomic_DNA"/>
</dbReference>
<dbReference type="Proteomes" id="UP000530928">
    <property type="component" value="Unassembled WGS sequence"/>
</dbReference>
<keyword evidence="2" id="KW-1185">Reference proteome</keyword>
<reference evidence="1 2" key="1">
    <citation type="submission" date="2020-07" db="EMBL/GenBank/DDBJ databases">
        <title>Genomic Encyclopedia of Type Strains, Phase IV (KMG-IV): sequencing the most valuable type-strain genomes for metagenomic binning, comparative biology and taxonomic classification.</title>
        <authorList>
            <person name="Goeker M."/>
        </authorList>
    </citation>
    <scope>NUCLEOTIDE SEQUENCE [LARGE SCALE GENOMIC DNA]</scope>
    <source>
        <strain evidence="1 2">DSM 45533</strain>
    </source>
</reference>
<name>A0A7W0CL80_9ACTN</name>